<dbReference type="Pfam" id="PF07893">
    <property type="entry name" value="DUF1668"/>
    <property type="match status" value="1"/>
</dbReference>
<organism evidence="2">
    <name type="scientific">Fagus sylvatica</name>
    <name type="common">Beechnut</name>
    <dbReference type="NCBI Taxonomy" id="28930"/>
    <lineage>
        <taxon>Eukaryota</taxon>
        <taxon>Viridiplantae</taxon>
        <taxon>Streptophyta</taxon>
        <taxon>Embryophyta</taxon>
        <taxon>Tracheophyta</taxon>
        <taxon>Spermatophyta</taxon>
        <taxon>Magnoliopsida</taxon>
        <taxon>eudicotyledons</taxon>
        <taxon>Gunneridae</taxon>
        <taxon>Pentapetalae</taxon>
        <taxon>rosids</taxon>
        <taxon>fabids</taxon>
        <taxon>Fagales</taxon>
        <taxon>Fagaceae</taxon>
        <taxon>Fagus</taxon>
    </lineage>
</organism>
<sequence>METMASEIKEAESPPSQLNRADLRPAPSAANSNKLYLFFWHAYSPVMYTLYEIDVPRPLPPPPTKAAQDAEIKKPRPLLPILQLKTGEYPDGMCCVQLGSKLYFFGGEFDIDDQYIDEDVKEKLKNEKRDVFPRDVYIFDLDTHNISDKPLDKLLVHETRMNSGKASPYAFVANEKIYVVGSTIDRSKMKDLSLERFCYFEVYDPETKKWDFLPNPTIGDEETKWVRHAVVGSKALLVAWQQEKESLYCFDLCAEQWTKYAGLPSYPGNFSGRIEYVEDTLYGCYHSTIAAIAPLAKEEEEEVKVEEEEEEEEFKHHRLHGVSTERGMDAIFNVPPQLRSSFSLLHLGNRHFCYVRTGMPPDPINGSDLAVDDKRLYISIVIFRALKKTYKKESTRLFRAKFLHSAHYVVDTPFSNEGSLEGCFSPGWKYGTARHRPESSEGTSEKNLTPIEEAKSVDIETPFASHHMFPTFSMVKSSYCVAKKPERYLPHLGVRTGHLLSYEVENFFDWNMGISEELMDYQKLFHRRIEFPQMFAPIGQGYPVKMLTQKNFTDGRAKPSTSNLDDPSPPLSNAVQTSPADFKSETSKLDQAKRASDANPTPDEILFGASNANPIPEDIFWAMFMKQEAHETKSTEDQELSGTESNAPPTKQARTDQTATSSTKSAGGSHHNKSYTNDYDIMNSLFE</sequence>
<proteinExistence type="predicted"/>
<dbReference type="AlphaFoldDB" id="A0A2N9GRN0"/>
<accession>A0A2N9GRN0</accession>
<feature type="region of interest" description="Disordered" evidence="1">
    <location>
        <begin position="1"/>
        <end position="25"/>
    </location>
</feature>
<feature type="compositionally biased region" description="Polar residues" evidence="1">
    <location>
        <begin position="559"/>
        <end position="579"/>
    </location>
</feature>
<feature type="region of interest" description="Disordered" evidence="1">
    <location>
        <begin position="630"/>
        <end position="680"/>
    </location>
</feature>
<dbReference type="PANTHER" id="PTHR24414:SF23">
    <property type="entry name" value="F-BOX_KELCH-REPEAT PROTEIN SKIP6"/>
    <property type="match status" value="1"/>
</dbReference>
<protein>
    <submittedName>
        <fullName evidence="2">Uncharacterized protein</fullName>
    </submittedName>
</protein>
<dbReference type="Gene3D" id="2.120.10.80">
    <property type="entry name" value="Kelch-type beta propeller"/>
    <property type="match status" value="1"/>
</dbReference>
<dbReference type="InterPro" id="IPR015915">
    <property type="entry name" value="Kelch-typ_b-propeller"/>
</dbReference>
<feature type="compositionally biased region" description="Polar residues" evidence="1">
    <location>
        <begin position="640"/>
        <end position="649"/>
    </location>
</feature>
<dbReference type="InterPro" id="IPR050354">
    <property type="entry name" value="F-box/kelch-repeat_ARATH"/>
</dbReference>
<feature type="compositionally biased region" description="Basic and acidic residues" evidence="1">
    <location>
        <begin position="582"/>
        <end position="596"/>
    </location>
</feature>
<evidence type="ECO:0000313" key="2">
    <source>
        <dbReference type="EMBL" id="SPD02153.1"/>
    </source>
</evidence>
<reference evidence="2" key="1">
    <citation type="submission" date="2018-02" db="EMBL/GenBank/DDBJ databases">
        <authorList>
            <person name="Cohen D.B."/>
            <person name="Kent A.D."/>
        </authorList>
    </citation>
    <scope>NUCLEOTIDE SEQUENCE</scope>
</reference>
<feature type="compositionally biased region" description="Low complexity" evidence="1">
    <location>
        <begin position="658"/>
        <end position="669"/>
    </location>
</feature>
<dbReference type="EMBL" id="OIVN01002269">
    <property type="protein sequence ID" value="SPD02153.1"/>
    <property type="molecule type" value="Genomic_DNA"/>
</dbReference>
<evidence type="ECO:0000256" key="1">
    <source>
        <dbReference type="SAM" id="MobiDB-lite"/>
    </source>
</evidence>
<name>A0A2N9GRN0_FAGSY</name>
<gene>
    <name evidence="2" type="ORF">FSB_LOCUS30035</name>
</gene>
<feature type="region of interest" description="Disordered" evidence="1">
    <location>
        <begin position="553"/>
        <end position="610"/>
    </location>
</feature>
<dbReference type="SUPFAM" id="SSF117281">
    <property type="entry name" value="Kelch motif"/>
    <property type="match status" value="1"/>
</dbReference>
<dbReference type="PANTHER" id="PTHR24414">
    <property type="entry name" value="F-BOX/KELCH-REPEAT PROTEIN SKIP4"/>
    <property type="match status" value="1"/>
</dbReference>
<dbReference type="InterPro" id="IPR012871">
    <property type="entry name" value="DUF1668_ORYSA"/>
</dbReference>